<organism evidence="2">
    <name type="scientific">Ostreococcus tauri</name>
    <name type="common">Marine green alga</name>
    <dbReference type="NCBI Taxonomy" id="70448"/>
    <lineage>
        <taxon>Eukaryota</taxon>
        <taxon>Viridiplantae</taxon>
        <taxon>Chlorophyta</taxon>
        <taxon>Mamiellophyceae</taxon>
        <taxon>Mamiellales</taxon>
        <taxon>Bathycoccaceae</taxon>
        <taxon>Ostreococcus</taxon>
    </lineage>
</organism>
<dbReference type="EMBL" id="KZ155803">
    <property type="protein sequence ID" value="OUS44771.1"/>
    <property type="molecule type" value="Genomic_DNA"/>
</dbReference>
<sequence>MLYRSPTAKTSGNPGACYDGNQLKQEYESMPLVKSVLDRGFDGRHGLYEIINAPEFFDDPDFIKYIERSGAPVATWHEPGEPAGPFSDVIVFVDPDLSGDGSNTDMPQYIWDTIVEALKRRYGPEADGIPGFLLQLLWKRGASQMAGRELKYSVGALRSMGFEAKWVKNSAGTPIIVARKRGSTGPMFYVTKQIWERSKIVGIVQAFEEFEILGLATAIPDYRTPTGICHPDPDYRTPTGICHPSPDYRTPTGICHPDLLSDAHRDLPSEPGLSDAHRDLPSEPGLSDAHWYS</sequence>
<proteinExistence type="predicted"/>
<feature type="compositionally biased region" description="Basic and acidic residues" evidence="1">
    <location>
        <begin position="259"/>
        <end position="268"/>
    </location>
</feature>
<gene>
    <name evidence="2" type="ORF">BE221DRAFT_148214</name>
</gene>
<accession>A0A1Y5I5M0</accession>
<name>A0A1Y5I5M0_OSTTA</name>
<feature type="region of interest" description="Disordered" evidence="1">
    <location>
        <begin position="259"/>
        <end position="293"/>
    </location>
</feature>
<dbReference type="Proteomes" id="UP000195557">
    <property type="component" value="Unassembled WGS sequence"/>
</dbReference>
<evidence type="ECO:0000256" key="1">
    <source>
        <dbReference type="SAM" id="MobiDB-lite"/>
    </source>
</evidence>
<dbReference type="AlphaFoldDB" id="A0A1Y5I5M0"/>
<reference evidence="2" key="1">
    <citation type="submission" date="2017-04" db="EMBL/GenBank/DDBJ databases">
        <title>Population genomics of picophytoplankton unveils novel chromosome hypervariability.</title>
        <authorList>
            <consortium name="DOE Joint Genome Institute"/>
            <person name="Blanc-Mathieu R."/>
            <person name="Krasovec M."/>
            <person name="Hebrard M."/>
            <person name="Yau S."/>
            <person name="Desgranges E."/>
            <person name="Martin J."/>
            <person name="Schackwitz W."/>
            <person name="Kuo A."/>
            <person name="Salin G."/>
            <person name="Donnadieu C."/>
            <person name="Desdevises Y."/>
            <person name="Sanchez-Ferandin S."/>
            <person name="Moreau H."/>
            <person name="Rivals E."/>
            <person name="Grigoriev I.V."/>
            <person name="Grimsley N."/>
            <person name="Eyre-Walker A."/>
            <person name="Piganeau G."/>
        </authorList>
    </citation>
    <scope>NUCLEOTIDE SEQUENCE [LARGE SCALE GENOMIC DNA]</scope>
    <source>
        <strain evidence="2">RCC 1115</strain>
    </source>
</reference>
<evidence type="ECO:0000313" key="2">
    <source>
        <dbReference type="EMBL" id="OUS44771.1"/>
    </source>
</evidence>
<protein>
    <submittedName>
        <fullName evidence="2">Uncharacterized protein</fullName>
    </submittedName>
</protein>